<name>A0A0E9QBC1_ANGAN</name>
<dbReference type="AlphaFoldDB" id="A0A0E9QBC1"/>
<reference evidence="1" key="1">
    <citation type="submission" date="2014-11" db="EMBL/GenBank/DDBJ databases">
        <authorList>
            <person name="Amaro Gonzalez C."/>
        </authorList>
    </citation>
    <scope>NUCLEOTIDE SEQUENCE</scope>
</reference>
<accession>A0A0E9QBC1</accession>
<reference evidence="1" key="2">
    <citation type="journal article" date="2015" name="Fish Shellfish Immunol.">
        <title>Early steps in the European eel (Anguilla anguilla)-Vibrio vulnificus interaction in the gills: Role of the RtxA13 toxin.</title>
        <authorList>
            <person name="Callol A."/>
            <person name="Pajuelo D."/>
            <person name="Ebbesson L."/>
            <person name="Teles M."/>
            <person name="MacKenzie S."/>
            <person name="Amaro C."/>
        </authorList>
    </citation>
    <scope>NUCLEOTIDE SEQUENCE</scope>
</reference>
<evidence type="ECO:0000313" key="1">
    <source>
        <dbReference type="EMBL" id="JAH14181.1"/>
    </source>
</evidence>
<organism evidence="1">
    <name type="scientific">Anguilla anguilla</name>
    <name type="common">European freshwater eel</name>
    <name type="synonym">Muraena anguilla</name>
    <dbReference type="NCBI Taxonomy" id="7936"/>
    <lineage>
        <taxon>Eukaryota</taxon>
        <taxon>Metazoa</taxon>
        <taxon>Chordata</taxon>
        <taxon>Craniata</taxon>
        <taxon>Vertebrata</taxon>
        <taxon>Euteleostomi</taxon>
        <taxon>Actinopterygii</taxon>
        <taxon>Neopterygii</taxon>
        <taxon>Teleostei</taxon>
        <taxon>Anguilliformes</taxon>
        <taxon>Anguillidae</taxon>
        <taxon>Anguilla</taxon>
    </lineage>
</organism>
<proteinExistence type="predicted"/>
<dbReference type="EMBL" id="GBXM01094396">
    <property type="protein sequence ID" value="JAH14181.1"/>
    <property type="molecule type" value="Transcribed_RNA"/>
</dbReference>
<protein>
    <submittedName>
        <fullName evidence="1">Uncharacterized protein</fullName>
    </submittedName>
</protein>
<sequence>MQRLDCPSVDCWLVAQQGDAQLPLALPRKGSLSRPGRQHLILVYLVDTAGQEDGCCERMKCLPTTAVCTNQTCGDKKETQIGITFFLG</sequence>